<keyword evidence="10 13" id="KW-0143">Chaperone</keyword>
<comment type="subcellular location">
    <subcellularLocation>
        <location evidence="1 13">Cell outer membrane</location>
        <topology evidence="1 13">Lipid-anchor</topology>
    </subcellularLocation>
</comment>
<keyword evidence="8 13" id="KW-0472">Membrane</keyword>
<evidence type="ECO:0000313" key="16">
    <source>
        <dbReference type="Proteomes" id="UP000273143"/>
    </source>
</evidence>
<feature type="chain" id="PRO_5019251026" description="Outer-membrane lipoprotein LolB" evidence="14">
    <location>
        <begin position="21"/>
        <end position="212"/>
    </location>
</feature>
<feature type="signal peptide" evidence="14">
    <location>
        <begin position="1"/>
        <end position="20"/>
    </location>
</feature>
<dbReference type="Pfam" id="PF03550">
    <property type="entry name" value="LolB"/>
    <property type="match status" value="1"/>
</dbReference>
<dbReference type="HAMAP" id="MF_00233">
    <property type="entry name" value="LolB"/>
    <property type="match status" value="1"/>
</dbReference>
<keyword evidence="9 13" id="KW-0564">Palmitate</keyword>
<keyword evidence="6 13" id="KW-0732">Signal</keyword>
<dbReference type="CDD" id="cd16326">
    <property type="entry name" value="LolB"/>
    <property type="match status" value="1"/>
</dbReference>
<evidence type="ECO:0000256" key="10">
    <source>
        <dbReference type="ARBA" id="ARBA00023186"/>
    </source>
</evidence>
<keyword evidence="16" id="KW-1185">Reference proteome</keyword>
<accession>A0A451EPP2</accession>
<dbReference type="KEGG" id="emo:DM558_13845"/>
<dbReference type="RefSeq" id="WP_127164475.1">
    <property type="nucleotide sequence ID" value="NZ_CP029822.1"/>
</dbReference>
<keyword evidence="12 13" id="KW-0449">Lipoprotein</keyword>
<name>A0A451EPP2_9GAMM</name>
<dbReference type="EMBL" id="CP029822">
    <property type="protein sequence ID" value="AZS51779.1"/>
    <property type="molecule type" value="Genomic_DNA"/>
</dbReference>
<dbReference type="Gene3D" id="2.50.20.10">
    <property type="entry name" value="Lipoprotein localisation LolA/LolB/LppX"/>
    <property type="match status" value="1"/>
</dbReference>
<evidence type="ECO:0000256" key="14">
    <source>
        <dbReference type="SAM" id="SignalP"/>
    </source>
</evidence>
<dbReference type="Proteomes" id="UP000273143">
    <property type="component" value="Chromosome"/>
</dbReference>
<proteinExistence type="inferred from homology"/>
<protein>
    <recommendedName>
        <fullName evidence="4 13">Outer-membrane lipoprotein LolB</fullName>
    </recommendedName>
</protein>
<evidence type="ECO:0000313" key="15">
    <source>
        <dbReference type="EMBL" id="AZS51779.1"/>
    </source>
</evidence>
<gene>
    <name evidence="13 15" type="primary">lolB</name>
    <name evidence="15" type="ORF">DM558_13845</name>
</gene>
<evidence type="ECO:0000256" key="3">
    <source>
        <dbReference type="ARBA" id="ARBA00011245"/>
    </source>
</evidence>
<comment type="function">
    <text evidence="13">Plays a critical role in the incorporation of lipoproteins in the outer membrane after they are released by the LolA protein.</text>
</comment>
<evidence type="ECO:0000256" key="13">
    <source>
        <dbReference type="HAMAP-Rule" id="MF_00233"/>
    </source>
</evidence>
<keyword evidence="7 13" id="KW-0653">Protein transport</keyword>
<keyword evidence="5 13" id="KW-0813">Transport</keyword>
<dbReference type="GO" id="GO:0044874">
    <property type="term" value="P:lipoprotein localization to outer membrane"/>
    <property type="evidence" value="ECO:0007669"/>
    <property type="project" value="UniProtKB-UniRule"/>
</dbReference>
<evidence type="ECO:0000256" key="8">
    <source>
        <dbReference type="ARBA" id="ARBA00023136"/>
    </source>
</evidence>
<sequence>MKYKTYFRSLALIGTLLLMAGCGLFSHQEKSSTPEQNWQQHQAKISTLDTWQVDGKVGIKAGKESGSATLAWLQQFNYYDIRLSGPMGRGATRIVGQKGNVSIEIAGQGKYSATTPEELLQEQLGWNIPISNLVWWIKGLPAPETPYTYKLNAENQLQELKQDNWTIQYQKYQDNNGYWLPERIIAEGQDIRVTIVLKQWTLRKMGKEIAGL</sequence>
<reference evidence="16" key="1">
    <citation type="submission" date="2018-06" db="EMBL/GenBank/DDBJ databases">
        <title>Complete genome of Pseudomonas insecticola strain QZS01.</title>
        <authorList>
            <person name="Wang J."/>
            <person name="Su Q."/>
        </authorList>
    </citation>
    <scope>NUCLEOTIDE SEQUENCE [LARGE SCALE GENOMIC DNA]</scope>
    <source>
        <strain evidence="16">QZS01</strain>
    </source>
</reference>
<evidence type="ECO:0000256" key="5">
    <source>
        <dbReference type="ARBA" id="ARBA00022448"/>
    </source>
</evidence>
<evidence type="ECO:0000256" key="4">
    <source>
        <dbReference type="ARBA" id="ARBA00016202"/>
    </source>
</evidence>
<evidence type="ECO:0000256" key="2">
    <source>
        <dbReference type="ARBA" id="ARBA00009696"/>
    </source>
</evidence>
<evidence type="ECO:0000256" key="7">
    <source>
        <dbReference type="ARBA" id="ARBA00022927"/>
    </source>
</evidence>
<evidence type="ECO:0000256" key="9">
    <source>
        <dbReference type="ARBA" id="ARBA00023139"/>
    </source>
</evidence>
<dbReference type="InterPro" id="IPR029046">
    <property type="entry name" value="LolA/LolB/LppX"/>
</dbReference>
<evidence type="ECO:0000256" key="1">
    <source>
        <dbReference type="ARBA" id="ARBA00004459"/>
    </source>
</evidence>
<dbReference type="NCBIfam" id="TIGR00548">
    <property type="entry name" value="lolB"/>
    <property type="match status" value="1"/>
</dbReference>
<dbReference type="SUPFAM" id="SSF89392">
    <property type="entry name" value="Prokaryotic lipoproteins and lipoprotein localization factors"/>
    <property type="match status" value="1"/>
</dbReference>
<comment type="similarity">
    <text evidence="2 13">Belongs to the LolB family.</text>
</comment>
<dbReference type="InterPro" id="IPR004565">
    <property type="entry name" value="OM_lipoprot_LolB"/>
</dbReference>
<organism evidence="15 16">
    <name type="scientific">Entomomonas moraniae</name>
    <dbReference type="NCBI Taxonomy" id="2213226"/>
    <lineage>
        <taxon>Bacteria</taxon>
        <taxon>Pseudomonadati</taxon>
        <taxon>Pseudomonadota</taxon>
        <taxon>Gammaproteobacteria</taxon>
        <taxon>Pseudomonadales</taxon>
        <taxon>Pseudomonadaceae</taxon>
        <taxon>Entomomonas</taxon>
    </lineage>
</organism>
<keyword evidence="11 13" id="KW-0998">Cell outer membrane</keyword>
<dbReference type="PROSITE" id="PS51257">
    <property type="entry name" value="PROKAR_LIPOPROTEIN"/>
    <property type="match status" value="1"/>
</dbReference>
<dbReference type="GO" id="GO:0015031">
    <property type="term" value="P:protein transport"/>
    <property type="evidence" value="ECO:0007669"/>
    <property type="project" value="UniProtKB-KW"/>
</dbReference>
<evidence type="ECO:0000256" key="6">
    <source>
        <dbReference type="ARBA" id="ARBA00022729"/>
    </source>
</evidence>
<comment type="subunit">
    <text evidence="3 13">Monomer.</text>
</comment>
<evidence type="ECO:0000256" key="12">
    <source>
        <dbReference type="ARBA" id="ARBA00023288"/>
    </source>
</evidence>
<evidence type="ECO:0000256" key="11">
    <source>
        <dbReference type="ARBA" id="ARBA00023237"/>
    </source>
</evidence>
<dbReference type="GO" id="GO:0009279">
    <property type="term" value="C:cell outer membrane"/>
    <property type="evidence" value="ECO:0007669"/>
    <property type="project" value="UniProtKB-SubCell"/>
</dbReference>
<dbReference type="AlphaFoldDB" id="A0A451EPP2"/>